<evidence type="ECO:0000313" key="1">
    <source>
        <dbReference type="EMBL" id="PSS09181.1"/>
    </source>
</evidence>
<feature type="non-terminal residue" evidence="1">
    <location>
        <position position="412"/>
    </location>
</feature>
<reference evidence="1 2" key="1">
    <citation type="journal article" date="2018" name="New Phytol.">
        <title>Comparative genomics and transcriptomics depict ericoid mycorrhizal fungi as versatile saprotrophs and plant mutualists.</title>
        <authorList>
            <person name="Martino E."/>
            <person name="Morin E."/>
            <person name="Grelet G.A."/>
            <person name="Kuo A."/>
            <person name="Kohler A."/>
            <person name="Daghino S."/>
            <person name="Barry K.W."/>
            <person name="Cichocki N."/>
            <person name="Clum A."/>
            <person name="Dockter R.B."/>
            <person name="Hainaut M."/>
            <person name="Kuo R.C."/>
            <person name="LaButti K."/>
            <person name="Lindahl B.D."/>
            <person name="Lindquist E.A."/>
            <person name="Lipzen A."/>
            <person name="Khouja H.R."/>
            <person name="Magnuson J."/>
            <person name="Murat C."/>
            <person name="Ohm R.A."/>
            <person name="Singer S.W."/>
            <person name="Spatafora J.W."/>
            <person name="Wang M."/>
            <person name="Veneault-Fourrey C."/>
            <person name="Henrissat B."/>
            <person name="Grigoriev I.V."/>
            <person name="Martin F.M."/>
            <person name="Perotto S."/>
        </authorList>
    </citation>
    <scope>NUCLEOTIDE SEQUENCE [LARGE SCALE GENOMIC DNA]</scope>
    <source>
        <strain evidence="1 2">ATCC 22711</strain>
    </source>
</reference>
<dbReference type="InterPro" id="IPR053175">
    <property type="entry name" value="DHMBA_Reg_Transcription_Factor"/>
</dbReference>
<dbReference type="InParanoid" id="A0A2T3AS36"/>
<dbReference type="OrthoDB" id="2991872at2759"/>
<evidence type="ECO:0000313" key="2">
    <source>
        <dbReference type="Proteomes" id="UP000241818"/>
    </source>
</evidence>
<accession>A0A2T3AS36</accession>
<proteinExistence type="predicted"/>
<protein>
    <recommendedName>
        <fullName evidence="3">Transcription factor domain-containing protein</fullName>
    </recommendedName>
</protein>
<organism evidence="1 2">
    <name type="scientific">Amorphotheca resinae ATCC 22711</name>
    <dbReference type="NCBI Taxonomy" id="857342"/>
    <lineage>
        <taxon>Eukaryota</taxon>
        <taxon>Fungi</taxon>
        <taxon>Dikarya</taxon>
        <taxon>Ascomycota</taxon>
        <taxon>Pezizomycotina</taxon>
        <taxon>Leotiomycetes</taxon>
        <taxon>Helotiales</taxon>
        <taxon>Amorphothecaceae</taxon>
        <taxon>Amorphotheca</taxon>
    </lineage>
</organism>
<dbReference type="EMBL" id="KZ679017">
    <property type="protein sequence ID" value="PSS09181.1"/>
    <property type="molecule type" value="Genomic_DNA"/>
</dbReference>
<dbReference type="Proteomes" id="UP000241818">
    <property type="component" value="Unassembled WGS sequence"/>
</dbReference>
<gene>
    <name evidence="1" type="ORF">M430DRAFT_88859</name>
</gene>
<dbReference type="RefSeq" id="XP_024717479.1">
    <property type="nucleotide sequence ID" value="XM_024869650.1"/>
</dbReference>
<dbReference type="STRING" id="857342.A0A2T3AS36"/>
<dbReference type="AlphaFoldDB" id="A0A2T3AS36"/>
<evidence type="ECO:0008006" key="3">
    <source>
        <dbReference type="Google" id="ProtNLM"/>
    </source>
</evidence>
<keyword evidence="2" id="KW-1185">Reference proteome</keyword>
<feature type="non-terminal residue" evidence="1">
    <location>
        <position position="1"/>
    </location>
</feature>
<sequence length="412" mass="45791">LLVPHGLPEIVDGHMKYALVDWCYSQPQSILGLAIFAVSHATFGRARRSHAALAVGSTKYSKALVKTNLALKDASEATHDEVLLAIMLLSFYENSVMEKTSHVSSRGIQAMASRSFTHHDGAMAVLNLRRQLDQRTNYSMGLDKLVRRQLMRSLLLRSMSLPSWLQDGSQYGEHGFALELDRCMVGAAKLRHQASSLSVDFASLSISDRYDEMVRLGRLLAEAQTLDNVLVIWANDLPTENWYSTRTVQDDEIGNRILDGTVHIYHTVGHAGMWNRYRALRLTVNDTMLKTLSVLAESSDSDTESLEEAVKLRIQRLADDLCASVPYMLGLIEPHDVAGHDVTVVTKTPASPKQAVKATTAAFLCWPLTMATMVSGIPERHQRYLRNRLLDVSEIVDDGVLERIAADFSSIS</sequence>
<dbReference type="PANTHER" id="PTHR38791">
    <property type="entry name" value="ZN(II)2CYS6 TRANSCRIPTION FACTOR (EUROFUNG)-RELATED-RELATED"/>
    <property type="match status" value="1"/>
</dbReference>
<dbReference type="GeneID" id="36577731"/>
<name>A0A2T3AS36_AMORE</name>